<organism evidence="3 4">
    <name type="scientific">Sodiomyces alkalinus (strain CBS 110278 / VKM F-3762 / F11)</name>
    <name type="common">Alkaliphilic filamentous fungus</name>
    <dbReference type="NCBI Taxonomy" id="1314773"/>
    <lineage>
        <taxon>Eukaryota</taxon>
        <taxon>Fungi</taxon>
        <taxon>Dikarya</taxon>
        <taxon>Ascomycota</taxon>
        <taxon>Pezizomycotina</taxon>
        <taxon>Sordariomycetes</taxon>
        <taxon>Hypocreomycetidae</taxon>
        <taxon>Glomerellales</taxon>
        <taxon>Plectosphaerellaceae</taxon>
        <taxon>Sodiomyces</taxon>
    </lineage>
</organism>
<dbReference type="STRING" id="1314773.A0A3N2PLR4"/>
<dbReference type="Gene3D" id="3.40.50.150">
    <property type="entry name" value="Vaccinia Virus protein VP39"/>
    <property type="match status" value="1"/>
</dbReference>
<dbReference type="PANTHER" id="PTHR43591">
    <property type="entry name" value="METHYLTRANSFERASE"/>
    <property type="match status" value="1"/>
</dbReference>
<dbReference type="GO" id="GO:0032259">
    <property type="term" value="P:methylation"/>
    <property type="evidence" value="ECO:0007669"/>
    <property type="project" value="UniProtKB-KW"/>
</dbReference>
<gene>
    <name evidence="3" type="ORF">SODALDRAFT_337363</name>
</gene>
<sequence length="288" mass="32243">MAESTNEAVVIVSLTSLRSSVRKFQVENGRTYHGLSSGKYAYPNDDAENDRLGEKYLQHYIWVLTLDGALCLSPKGEKGAKRALDVGTGTGIWAIEYADLHPESTVIGVDLSPIQPSMVPPNCAFEADDLEKEWTWSEPFDFIISRVMTGSFTDYEAFINKAYNSLEPGGHFEMQDMRLPYESDDGTLKKDSYVNQLGQNFVKASEALGRPLTVASTYKSLMEKAGFKNVTERKYKWPLNAWAKDPYYKEIGKWNLANIDDGMEDSWPRMPAASGTGEEVESMLSPSR</sequence>
<protein>
    <submittedName>
        <fullName evidence="3">S-adenosyl-L-methionine-dependent methyltransferase</fullName>
    </submittedName>
</protein>
<comment type="similarity">
    <text evidence="1">Belongs to the methyltransferase superfamily. LaeA methyltransferase family.</text>
</comment>
<dbReference type="EMBL" id="ML119061">
    <property type="protein sequence ID" value="ROT35334.1"/>
    <property type="molecule type" value="Genomic_DNA"/>
</dbReference>
<dbReference type="GeneID" id="39581153"/>
<evidence type="ECO:0000313" key="3">
    <source>
        <dbReference type="EMBL" id="ROT35334.1"/>
    </source>
</evidence>
<dbReference type="PANTHER" id="PTHR43591:SF31">
    <property type="entry name" value="LAEA-LIKE, PUTATIVE (AFU_ORTHOLOGUE AFUA_8G01930)-RELATED"/>
    <property type="match status" value="1"/>
</dbReference>
<proteinExistence type="inferred from homology"/>
<evidence type="ECO:0000256" key="2">
    <source>
        <dbReference type="SAM" id="MobiDB-lite"/>
    </source>
</evidence>
<evidence type="ECO:0000313" key="4">
    <source>
        <dbReference type="Proteomes" id="UP000272025"/>
    </source>
</evidence>
<name>A0A3N2PLR4_SODAK</name>
<dbReference type="GO" id="GO:0008168">
    <property type="term" value="F:methyltransferase activity"/>
    <property type="evidence" value="ECO:0007669"/>
    <property type="project" value="UniProtKB-KW"/>
</dbReference>
<dbReference type="OrthoDB" id="2013972at2759"/>
<dbReference type="RefSeq" id="XP_028463140.1">
    <property type="nucleotide sequence ID" value="XM_028612675.1"/>
</dbReference>
<dbReference type="InterPro" id="IPR029063">
    <property type="entry name" value="SAM-dependent_MTases_sf"/>
</dbReference>
<keyword evidence="3" id="KW-0489">Methyltransferase</keyword>
<dbReference type="SUPFAM" id="SSF53335">
    <property type="entry name" value="S-adenosyl-L-methionine-dependent methyltransferases"/>
    <property type="match status" value="1"/>
</dbReference>
<feature type="region of interest" description="Disordered" evidence="2">
    <location>
        <begin position="267"/>
        <end position="288"/>
    </location>
</feature>
<keyword evidence="3" id="KW-0808">Transferase</keyword>
<evidence type="ECO:0000256" key="1">
    <source>
        <dbReference type="ARBA" id="ARBA00038158"/>
    </source>
</evidence>
<keyword evidence="4" id="KW-1185">Reference proteome</keyword>
<reference evidence="3 4" key="1">
    <citation type="journal article" date="2018" name="Mol. Ecol.">
        <title>The obligate alkalophilic soda-lake fungus Sodiomyces alkalinus has shifted to a protein diet.</title>
        <authorList>
            <person name="Grum-Grzhimaylo A.A."/>
            <person name="Falkoski D.L."/>
            <person name="van den Heuvel J."/>
            <person name="Valero-Jimenez C.A."/>
            <person name="Min B."/>
            <person name="Choi I.G."/>
            <person name="Lipzen A."/>
            <person name="Daum C.G."/>
            <person name="Aanen D.K."/>
            <person name="Tsang A."/>
            <person name="Henrissat B."/>
            <person name="Bilanenko E.N."/>
            <person name="de Vries R.P."/>
            <person name="van Kan J.A.L."/>
            <person name="Grigoriev I.V."/>
            <person name="Debets A.J.M."/>
        </authorList>
    </citation>
    <scope>NUCLEOTIDE SEQUENCE [LARGE SCALE GENOMIC DNA]</scope>
    <source>
        <strain evidence="3 4">F11</strain>
    </source>
</reference>
<dbReference type="CDD" id="cd02440">
    <property type="entry name" value="AdoMet_MTases"/>
    <property type="match status" value="1"/>
</dbReference>
<dbReference type="Proteomes" id="UP000272025">
    <property type="component" value="Unassembled WGS sequence"/>
</dbReference>
<dbReference type="AlphaFoldDB" id="A0A3N2PLR4"/>
<accession>A0A3N2PLR4</accession>
<dbReference type="Pfam" id="PF13489">
    <property type="entry name" value="Methyltransf_23"/>
    <property type="match status" value="1"/>
</dbReference>